<dbReference type="EMBL" id="JACHBL010000001">
    <property type="protein sequence ID" value="MBB5598402.1"/>
    <property type="molecule type" value="Genomic_DNA"/>
</dbReference>
<dbReference type="GO" id="GO:0006950">
    <property type="term" value="P:response to stress"/>
    <property type="evidence" value="ECO:0007669"/>
    <property type="project" value="TreeGrafter"/>
</dbReference>
<dbReference type="InterPro" id="IPR000835">
    <property type="entry name" value="HTH_MarR-typ"/>
</dbReference>
<dbReference type="PROSITE" id="PS50995">
    <property type="entry name" value="HTH_MARR_2"/>
    <property type="match status" value="1"/>
</dbReference>
<dbReference type="AlphaFoldDB" id="A0A7W9DC00"/>
<name>A0A7W9DC00_9MICC</name>
<dbReference type="Proteomes" id="UP000523863">
    <property type="component" value="Unassembled WGS sequence"/>
</dbReference>
<dbReference type="GO" id="GO:0003677">
    <property type="term" value="F:DNA binding"/>
    <property type="evidence" value="ECO:0007669"/>
    <property type="project" value="UniProtKB-KW"/>
</dbReference>
<dbReference type="InterPro" id="IPR036388">
    <property type="entry name" value="WH-like_DNA-bd_sf"/>
</dbReference>
<dbReference type="PANTHER" id="PTHR33164:SF43">
    <property type="entry name" value="HTH-TYPE TRANSCRIPTIONAL REPRESSOR YETL"/>
    <property type="match status" value="1"/>
</dbReference>
<proteinExistence type="predicted"/>
<dbReference type="SUPFAM" id="SSF46785">
    <property type="entry name" value="Winged helix' DNA-binding domain"/>
    <property type="match status" value="1"/>
</dbReference>
<evidence type="ECO:0000313" key="3">
    <source>
        <dbReference type="EMBL" id="MBB5598402.1"/>
    </source>
</evidence>
<dbReference type="GO" id="GO:0003700">
    <property type="term" value="F:DNA-binding transcription factor activity"/>
    <property type="evidence" value="ECO:0007669"/>
    <property type="project" value="InterPro"/>
</dbReference>
<keyword evidence="3" id="KW-0238">DNA-binding</keyword>
<dbReference type="InterPro" id="IPR036390">
    <property type="entry name" value="WH_DNA-bd_sf"/>
</dbReference>
<keyword evidence="4" id="KW-1185">Reference proteome</keyword>
<evidence type="ECO:0000313" key="4">
    <source>
        <dbReference type="Proteomes" id="UP000523863"/>
    </source>
</evidence>
<feature type="coiled-coil region" evidence="1">
    <location>
        <begin position="46"/>
        <end position="73"/>
    </location>
</feature>
<gene>
    <name evidence="3" type="ORF">BKA12_001482</name>
</gene>
<protein>
    <submittedName>
        <fullName evidence="3">DNA-binding MarR family transcriptional regulator</fullName>
    </submittedName>
</protein>
<feature type="domain" description="HTH marR-type" evidence="2">
    <location>
        <begin position="39"/>
        <end position="179"/>
    </location>
</feature>
<evidence type="ECO:0000256" key="1">
    <source>
        <dbReference type="SAM" id="Coils"/>
    </source>
</evidence>
<dbReference type="SMART" id="SM00347">
    <property type="entry name" value="HTH_MARR"/>
    <property type="match status" value="1"/>
</dbReference>
<reference evidence="3 4" key="1">
    <citation type="submission" date="2020-08" db="EMBL/GenBank/DDBJ databases">
        <title>Sequencing the genomes of 1000 actinobacteria strains.</title>
        <authorList>
            <person name="Klenk H.-P."/>
        </authorList>
    </citation>
    <scope>NUCLEOTIDE SEQUENCE [LARGE SCALE GENOMIC DNA]</scope>
    <source>
        <strain evidence="3 4">DSM 23694</strain>
    </source>
</reference>
<dbReference type="Pfam" id="PF12802">
    <property type="entry name" value="MarR_2"/>
    <property type="match status" value="1"/>
</dbReference>
<dbReference type="InterPro" id="IPR039422">
    <property type="entry name" value="MarR/SlyA-like"/>
</dbReference>
<dbReference type="PANTHER" id="PTHR33164">
    <property type="entry name" value="TRANSCRIPTIONAL REGULATOR, MARR FAMILY"/>
    <property type="match status" value="1"/>
</dbReference>
<dbReference type="Gene3D" id="1.10.10.10">
    <property type="entry name" value="Winged helix-like DNA-binding domain superfamily/Winged helix DNA-binding domain"/>
    <property type="match status" value="1"/>
</dbReference>
<keyword evidence="1" id="KW-0175">Coiled coil</keyword>
<dbReference type="RefSeq" id="WP_183642032.1">
    <property type="nucleotide sequence ID" value="NZ_JACHBL010000001.1"/>
</dbReference>
<evidence type="ECO:0000259" key="2">
    <source>
        <dbReference type="PROSITE" id="PS50995"/>
    </source>
</evidence>
<accession>A0A7W9DC00</accession>
<organism evidence="3 4">
    <name type="scientific">Neomicrococcus lactis</name>
    <dbReference type="NCBI Taxonomy" id="732241"/>
    <lineage>
        <taxon>Bacteria</taxon>
        <taxon>Bacillati</taxon>
        <taxon>Actinomycetota</taxon>
        <taxon>Actinomycetes</taxon>
        <taxon>Micrococcales</taxon>
        <taxon>Micrococcaceae</taxon>
        <taxon>Neomicrococcus</taxon>
    </lineage>
</organism>
<sequence>MKQLGSGTNNDRIAENLYVVGKGAGTSDVLEISDVTPQDQKEISLLMNALANLREAELRLSEASRRFMKLNDQDMRALHYLIVAKRQGEIVTPGMIANHLRISAASTTKLLNRLERDHHIFRLVHPTDRRAFRIEVTEDTQRAAKQTVGKLQARRFHAAARLTSAERATVTRFIQDMTEEISLKNAPWANVSARGEGRTRTG</sequence>
<comment type="caution">
    <text evidence="3">The sequence shown here is derived from an EMBL/GenBank/DDBJ whole genome shotgun (WGS) entry which is preliminary data.</text>
</comment>